<proteinExistence type="predicted"/>
<dbReference type="EMBL" id="CM056809">
    <property type="protein sequence ID" value="KAJ8650566.1"/>
    <property type="molecule type" value="Genomic_DNA"/>
</dbReference>
<accession>A0ACC2MY06</accession>
<evidence type="ECO:0000313" key="2">
    <source>
        <dbReference type="Proteomes" id="UP001234297"/>
    </source>
</evidence>
<name>A0ACC2MY06_PERAE</name>
<protein>
    <submittedName>
        <fullName evidence="1">Uncharacterized protein</fullName>
    </submittedName>
</protein>
<keyword evidence="2" id="KW-1185">Reference proteome</keyword>
<gene>
    <name evidence="1" type="ORF">MRB53_003589</name>
</gene>
<reference evidence="1 2" key="1">
    <citation type="journal article" date="2022" name="Hortic Res">
        <title>A haplotype resolved chromosomal level avocado genome allows analysis of novel avocado genes.</title>
        <authorList>
            <person name="Nath O."/>
            <person name="Fletcher S.J."/>
            <person name="Hayward A."/>
            <person name="Shaw L.M."/>
            <person name="Masouleh A.K."/>
            <person name="Furtado A."/>
            <person name="Henry R.J."/>
            <person name="Mitter N."/>
        </authorList>
    </citation>
    <scope>NUCLEOTIDE SEQUENCE [LARGE SCALE GENOMIC DNA]</scope>
    <source>
        <strain evidence="2">cv. Hass</strain>
    </source>
</reference>
<evidence type="ECO:0000313" key="1">
    <source>
        <dbReference type="EMBL" id="KAJ8650566.1"/>
    </source>
</evidence>
<organism evidence="1 2">
    <name type="scientific">Persea americana</name>
    <name type="common">Avocado</name>
    <dbReference type="NCBI Taxonomy" id="3435"/>
    <lineage>
        <taxon>Eukaryota</taxon>
        <taxon>Viridiplantae</taxon>
        <taxon>Streptophyta</taxon>
        <taxon>Embryophyta</taxon>
        <taxon>Tracheophyta</taxon>
        <taxon>Spermatophyta</taxon>
        <taxon>Magnoliopsida</taxon>
        <taxon>Magnoliidae</taxon>
        <taxon>Laurales</taxon>
        <taxon>Lauraceae</taxon>
        <taxon>Persea</taxon>
    </lineage>
</organism>
<sequence>MDFRREMPGLSNGEAFVTITFERERERRELLNDLFKSLMSLLPNPTGTDRASVVGDAIIHIKELQRAVNNLKVLVEEKRCRMARSKRFKMEDEPTINMERASIKPLPLDGSLRSSRLSRKSKEAIIDVQIVDNEINIKLAQRKKGNCFLLVASLLDELQLELLQVTGASVRDNYIFMFNAKIGEGSSASAIAKKMNELLDKEFPTYSRL</sequence>
<comment type="caution">
    <text evidence="1">The sequence shown here is derived from an EMBL/GenBank/DDBJ whole genome shotgun (WGS) entry which is preliminary data.</text>
</comment>
<dbReference type="Proteomes" id="UP001234297">
    <property type="component" value="Chromosome 1"/>
</dbReference>